<dbReference type="EMBL" id="FOZP01000014">
    <property type="protein sequence ID" value="SFS81937.1"/>
    <property type="molecule type" value="Genomic_DNA"/>
</dbReference>
<gene>
    <name evidence="1" type="ORF">SAMN04488006_0202</name>
</gene>
<protein>
    <submittedName>
        <fullName evidence="1">Uncharacterized protein</fullName>
    </submittedName>
</protein>
<feature type="non-terminal residue" evidence="1">
    <location>
        <position position="1"/>
    </location>
</feature>
<evidence type="ECO:0000313" key="2">
    <source>
        <dbReference type="Proteomes" id="UP000199312"/>
    </source>
</evidence>
<sequence>MNFGILLNGTGKVWIDNISFEVVGKSTEKFNDSLNLGTSKRISKFPKNLNFDE</sequence>
<reference evidence="2" key="1">
    <citation type="submission" date="2016-10" db="EMBL/GenBank/DDBJ databases">
        <authorList>
            <person name="Varghese N."/>
            <person name="Submissions S."/>
        </authorList>
    </citation>
    <scope>NUCLEOTIDE SEQUENCE [LARGE SCALE GENOMIC DNA]</scope>
    <source>
        <strain evidence="2">DSM 24450</strain>
    </source>
</reference>
<name>A0A1I6SYG3_9FLAO</name>
<keyword evidence="2" id="KW-1185">Reference proteome</keyword>
<dbReference type="AlphaFoldDB" id="A0A1I6SYG3"/>
<proteinExistence type="predicted"/>
<evidence type="ECO:0000313" key="1">
    <source>
        <dbReference type="EMBL" id="SFS81937.1"/>
    </source>
</evidence>
<accession>A0A1I6SYG3</accession>
<organism evidence="1 2">
    <name type="scientific">Lutibacter maritimus</name>
    <dbReference type="NCBI Taxonomy" id="593133"/>
    <lineage>
        <taxon>Bacteria</taxon>
        <taxon>Pseudomonadati</taxon>
        <taxon>Bacteroidota</taxon>
        <taxon>Flavobacteriia</taxon>
        <taxon>Flavobacteriales</taxon>
        <taxon>Flavobacteriaceae</taxon>
        <taxon>Lutibacter</taxon>
    </lineage>
</organism>
<dbReference type="Proteomes" id="UP000199312">
    <property type="component" value="Unassembled WGS sequence"/>
</dbReference>